<keyword evidence="4" id="KW-1185">Reference proteome</keyword>
<sequence>PPPPPTLVFSHHALGYAKRSPVRLVPVPTDHQWKATSAGEDAFFSRFNALGVCDGVGGWQGQENANAGLFARKLMHYCSAELDERPRATFGVGGNTGGVFPQEVLERAYHKTMDDAQREGFVGSTTALLALLTNGNELRIANLGDCGLVVIRQGEFVFRTEEQVHSFNYPYQLGTAAQDTPALAHAFALHAHHGDILVMASDGVWDNVFEEDVLRIVREHVGRTCQPTSHCRGDCANGQGAGEDTRGASPFQSRALREGLYYQGGKTDDIAVVVAVVRD</sequence>
<keyword evidence="1" id="KW-0378">Hydrolase</keyword>
<comment type="cofactor">
    <cofactor evidence="1">
        <name>Mn(2+)</name>
        <dbReference type="ChEBI" id="CHEBI:29035"/>
    </cofactor>
</comment>
<feature type="non-terminal residue" evidence="3">
    <location>
        <position position="279"/>
    </location>
</feature>
<evidence type="ECO:0000256" key="1">
    <source>
        <dbReference type="RuleBase" id="RU366020"/>
    </source>
</evidence>
<dbReference type="SMART" id="SM00331">
    <property type="entry name" value="PP2C_SIG"/>
    <property type="match status" value="1"/>
</dbReference>
<dbReference type="CDD" id="cd00143">
    <property type="entry name" value="PP2Cc"/>
    <property type="match status" value="1"/>
</dbReference>
<dbReference type="GO" id="GO:0004722">
    <property type="term" value="F:protein serine/threonine phosphatase activity"/>
    <property type="evidence" value="ECO:0007669"/>
    <property type="project" value="UniProtKB-EC"/>
</dbReference>
<dbReference type="Proteomes" id="UP000193411">
    <property type="component" value="Unassembled WGS sequence"/>
</dbReference>
<feature type="non-terminal residue" evidence="3">
    <location>
        <position position="1"/>
    </location>
</feature>
<comment type="cofactor">
    <cofactor evidence="1">
        <name>Mg(2+)</name>
        <dbReference type="ChEBI" id="CHEBI:18420"/>
    </cofactor>
</comment>
<keyword evidence="1" id="KW-0904">Protein phosphatase</keyword>
<comment type="catalytic activity">
    <reaction evidence="1">
        <text>O-phospho-L-seryl-[protein] + H2O = L-seryl-[protein] + phosphate</text>
        <dbReference type="Rhea" id="RHEA:20629"/>
        <dbReference type="Rhea" id="RHEA-COMP:9863"/>
        <dbReference type="Rhea" id="RHEA-COMP:11604"/>
        <dbReference type="ChEBI" id="CHEBI:15377"/>
        <dbReference type="ChEBI" id="CHEBI:29999"/>
        <dbReference type="ChEBI" id="CHEBI:43474"/>
        <dbReference type="ChEBI" id="CHEBI:83421"/>
        <dbReference type="EC" id="3.1.3.16"/>
    </reaction>
</comment>
<name>A0A1Y2HIY4_9FUNG</name>
<accession>A0A1Y2HIY4</accession>
<dbReference type="GO" id="GO:0046872">
    <property type="term" value="F:metal ion binding"/>
    <property type="evidence" value="ECO:0007669"/>
    <property type="project" value="UniProtKB-UniRule"/>
</dbReference>
<dbReference type="PANTHER" id="PTHR12320">
    <property type="entry name" value="PROTEIN PHOSPHATASE 2C"/>
    <property type="match status" value="1"/>
</dbReference>
<keyword evidence="1" id="KW-0460">Magnesium</keyword>
<keyword evidence="1" id="KW-0464">Manganese</keyword>
<dbReference type="Gene3D" id="3.60.40.10">
    <property type="entry name" value="PPM-type phosphatase domain"/>
    <property type="match status" value="2"/>
</dbReference>
<dbReference type="SUPFAM" id="SSF81606">
    <property type="entry name" value="PP2C-like"/>
    <property type="match status" value="1"/>
</dbReference>
<dbReference type="PANTHER" id="PTHR12320:SF84">
    <property type="entry name" value="PROTEIN PHOSPHATASE"/>
    <property type="match status" value="1"/>
</dbReference>
<dbReference type="EMBL" id="MCFL01000039">
    <property type="protein sequence ID" value="ORZ33032.1"/>
    <property type="molecule type" value="Genomic_DNA"/>
</dbReference>
<gene>
    <name evidence="3" type="ORF">BCR44DRAFT_1375236</name>
</gene>
<organism evidence="3 4">
    <name type="scientific">Catenaria anguillulae PL171</name>
    <dbReference type="NCBI Taxonomy" id="765915"/>
    <lineage>
        <taxon>Eukaryota</taxon>
        <taxon>Fungi</taxon>
        <taxon>Fungi incertae sedis</taxon>
        <taxon>Blastocladiomycota</taxon>
        <taxon>Blastocladiomycetes</taxon>
        <taxon>Blastocladiales</taxon>
        <taxon>Catenariaceae</taxon>
        <taxon>Catenaria</taxon>
    </lineage>
</organism>
<feature type="domain" description="PPM-type phosphatase" evidence="2">
    <location>
        <begin position="24"/>
        <end position="277"/>
    </location>
</feature>
<protein>
    <recommendedName>
        <fullName evidence="1">Protein phosphatase</fullName>
        <ecNumber evidence="1">3.1.3.16</ecNumber>
    </recommendedName>
</protein>
<keyword evidence="1" id="KW-0479">Metal-binding</keyword>
<dbReference type="OrthoDB" id="60843at2759"/>
<proteinExistence type="inferred from homology"/>
<dbReference type="InterPro" id="IPR001932">
    <property type="entry name" value="PPM-type_phosphatase-like_dom"/>
</dbReference>
<dbReference type="PROSITE" id="PS51746">
    <property type="entry name" value="PPM_2"/>
    <property type="match status" value="1"/>
</dbReference>
<dbReference type="EC" id="3.1.3.16" evidence="1"/>
<reference evidence="3 4" key="1">
    <citation type="submission" date="2016-07" db="EMBL/GenBank/DDBJ databases">
        <title>Pervasive Adenine N6-methylation of Active Genes in Fungi.</title>
        <authorList>
            <consortium name="DOE Joint Genome Institute"/>
            <person name="Mondo S.J."/>
            <person name="Dannebaum R.O."/>
            <person name="Kuo R.C."/>
            <person name="Labutti K."/>
            <person name="Haridas S."/>
            <person name="Kuo A."/>
            <person name="Salamov A."/>
            <person name="Ahrendt S.R."/>
            <person name="Lipzen A."/>
            <person name="Sullivan W."/>
            <person name="Andreopoulos W.B."/>
            <person name="Clum A."/>
            <person name="Lindquist E."/>
            <person name="Daum C."/>
            <person name="Ramamoorthy G.K."/>
            <person name="Gryganskyi A."/>
            <person name="Culley D."/>
            <person name="Magnuson J.K."/>
            <person name="James T.Y."/>
            <person name="O'Malley M.A."/>
            <person name="Stajich J.E."/>
            <person name="Spatafora J.W."/>
            <person name="Visel A."/>
            <person name="Grigoriev I.V."/>
        </authorList>
    </citation>
    <scope>NUCLEOTIDE SEQUENCE [LARGE SCALE GENOMIC DNA]</scope>
    <source>
        <strain evidence="3 4">PL171</strain>
    </source>
</reference>
<dbReference type="STRING" id="765915.A0A1Y2HIY4"/>
<comment type="catalytic activity">
    <reaction evidence="1">
        <text>O-phospho-L-threonyl-[protein] + H2O = L-threonyl-[protein] + phosphate</text>
        <dbReference type="Rhea" id="RHEA:47004"/>
        <dbReference type="Rhea" id="RHEA-COMP:11060"/>
        <dbReference type="Rhea" id="RHEA-COMP:11605"/>
        <dbReference type="ChEBI" id="CHEBI:15377"/>
        <dbReference type="ChEBI" id="CHEBI:30013"/>
        <dbReference type="ChEBI" id="CHEBI:43474"/>
        <dbReference type="ChEBI" id="CHEBI:61977"/>
        <dbReference type="EC" id="3.1.3.16"/>
    </reaction>
</comment>
<evidence type="ECO:0000313" key="3">
    <source>
        <dbReference type="EMBL" id="ORZ33032.1"/>
    </source>
</evidence>
<evidence type="ECO:0000259" key="2">
    <source>
        <dbReference type="PROSITE" id="PS51746"/>
    </source>
</evidence>
<dbReference type="Pfam" id="PF07228">
    <property type="entry name" value="SpoIIE"/>
    <property type="match status" value="1"/>
</dbReference>
<evidence type="ECO:0000313" key="4">
    <source>
        <dbReference type="Proteomes" id="UP000193411"/>
    </source>
</evidence>
<comment type="similarity">
    <text evidence="1">Belongs to the PP2C family.</text>
</comment>
<dbReference type="SMART" id="SM00332">
    <property type="entry name" value="PP2Cc"/>
    <property type="match status" value="1"/>
</dbReference>
<dbReference type="InterPro" id="IPR036457">
    <property type="entry name" value="PPM-type-like_dom_sf"/>
</dbReference>
<comment type="caution">
    <text evidence="3">The sequence shown here is derived from an EMBL/GenBank/DDBJ whole genome shotgun (WGS) entry which is preliminary data.</text>
</comment>
<dbReference type="InterPro" id="IPR039123">
    <property type="entry name" value="PPTC7"/>
</dbReference>
<dbReference type="AlphaFoldDB" id="A0A1Y2HIY4"/>